<dbReference type="InterPro" id="IPR003752">
    <property type="entry name" value="DiS_bond_form_DsbB/BdbC"/>
</dbReference>
<feature type="transmembrane region" description="Helical" evidence="15">
    <location>
        <begin position="41"/>
        <end position="60"/>
    </location>
</feature>
<dbReference type="GO" id="GO:0006457">
    <property type="term" value="P:protein folding"/>
    <property type="evidence" value="ECO:0007669"/>
    <property type="project" value="InterPro"/>
</dbReference>
<dbReference type="AlphaFoldDB" id="A0A0W0SVZ7"/>
<evidence type="ECO:0000256" key="3">
    <source>
        <dbReference type="ARBA" id="ARBA00022448"/>
    </source>
</evidence>
<keyword evidence="12 14" id="KW-0143">Chaperone</keyword>
<comment type="caution">
    <text evidence="16">The sequence shown here is derived from an EMBL/GenBank/DDBJ whole genome shotgun (WGS) entry which is preliminary data.</text>
</comment>
<evidence type="ECO:0000256" key="1">
    <source>
        <dbReference type="ARBA" id="ARBA00004429"/>
    </source>
</evidence>
<dbReference type="SUPFAM" id="SSF158442">
    <property type="entry name" value="DsbB-like"/>
    <property type="match status" value="1"/>
</dbReference>
<evidence type="ECO:0000256" key="13">
    <source>
        <dbReference type="ARBA" id="ARBA00023284"/>
    </source>
</evidence>
<evidence type="ECO:0000256" key="14">
    <source>
        <dbReference type="HAMAP-Rule" id="MF_00286"/>
    </source>
</evidence>
<dbReference type="InterPro" id="IPR050183">
    <property type="entry name" value="DsbB"/>
</dbReference>
<keyword evidence="3 14" id="KW-0813">Transport</keyword>
<dbReference type="STRING" id="1212489.Ldro_0976"/>
<evidence type="ECO:0000256" key="10">
    <source>
        <dbReference type="ARBA" id="ARBA00023136"/>
    </source>
</evidence>
<keyword evidence="8 14" id="KW-1133">Transmembrane helix</keyword>
<dbReference type="PANTHER" id="PTHR36570">
    <property type="entry name" value="DISULFIDE BOND FORMATION PROTEIN B"/>
    <property type="match status" value="1"/>
</dbReference>
<evidence type="ECO:0000256" key="15">
    <source>
        <dbReference type="SAM" id="Phobius"/>
    </source>
</evidence>
<dbReference type="HAMAP" id="MF_00286">
    <property type="entry name" value="DsbB"/>
    <property type="match status" value="1"/>
</dbReference>
<name>A0A0W0SVZ7_9GAMM</name>
<evidence type="ECO:0000256" key="7">
    <source>
        <dbReference type="ARBA" id="ARBA00022982"/>
    </source>
</evidence>
<evidence type="ECO:0000256" key="8">
    <source>
        <dbReference type="ARBA" id="ARBA00022989"/>
    </source>
</evidence>
<keyword evidence="9 14" id="KW-0560">Oxidoreductase</keyword>
<evidence type="ECO:0000256" key="9">
    <source>
        <dbReference type="ARBA" id="ARBA00023002"/>
    </source>
</evidence>
<feature type="topological domain" description="Cytoplasmic" evidence="14">
    <location>
        <begin position="161"/>
        <end position="171"/>
    </location>
</feature>
<feature type="transmembrane region" description="Helical" evidence="15">
    <location>
        <begin position="67"/>
        <end position="88"/>
    </location>
</feature>
<dbReference type="PATRIC" id="fig|1212489.4.peg.1025"/>
<evidence type="ECO:0000256" key="11">
    <source>
        <dbReference type="ARBA" id="ARBA00023157"/>
    </source>
</evidence>
<dbReference type="Gene3D" id="1.20.1550.10">
    <property type="entry name" value="DsbB-like"/>
    <property type="match status" value="1"/>
</dbReference>
<evidence type="ECO:0000256" key="6">
    <source>
        <dbReference type="ARBA" id="ARBA00022692"/>
    </source>
</evidence>
<dbReference type="InterPro" id="IPR022920">
    <property type="entry name" value="Disulphide_bond_form_DsbB"/>
</dbReference>
<sequence length="171" mass="19633">MTKLTYKRWQILLTFLSFLVLVSSFYFQYVKGLPPCPLCLMQRLCVSLLFMICFIGINIRSLKGGKVVACLQFIVAGCGLFFASRQLWLQSLPVGQAPSCMPGLDVLIRYFPWKDVMHSLLWGTGDCAEISWQWLGLSMPAWAALFFAFLLIVAIPVFWILRQQLLRLEQR</sequence>
<keyword evidence="7 14" id="KW-0249">Electron transport</keyword>
<keyword evidence="11 14" id="KW-1015">Disulfide bond</keyword>
<gene>
    <name evidence="14" type="primary">dsbB</name>
    <name evidence="16" type="ORF">Ldro_0976</name>
</gene>
<evidence type="ECO:0000313" key="16">
    <source>
        <dbReference type="EMBL" id="KTC87357.1"/>
    </source>
</evidence>
<comment type="similarity">
    <text evidence="2 14">Belongs to the DsbB family.</text>
</comment>
<evidence type="ECO:0000256" key="4">
    <source>
        <dbReference type="ARBA" id="ARBA00022475"/>
    </source>
</evidence>
<feature type="topological domain" description="Periplasmic" evidence="14">
    <location>
        <begin position="27"/>
        <end position="44"/>
    </location>
</feature>
<feature type="transmembrane region" description="Helical" evidence="15">
    <location>
        <begin position="12"/>
        <end position="29"/>
    </location>
</feature>
<dbReference type="EMBL" id="LNXY01000020">
    <property type="protein sequence ID" value="KTC87357.1"/>
    <property type="molecule type" value="Genomic_DNA"/>
</dbReference>
<feature type="topological domain" description="Cytoplasmic" evidence="14">
    <location>
        <begin position="1"/>
        <end position="9"/>
    </location>
</feature>
<protein>
    <recommendedName>
        <fullName evidence="14">Disulfide bond formation protein B</fullName>
    </recommendedName>
    <alternativeName>
        <fullName evidence="14">Disulfide oxidoreductase</fullName>
    </alternativeName>
</protein>
<keyword evidence="17" id="KW-1185">Reference proteome</keyword>
<dbReference type="RefSeq" id="WP_058495302.1">
    <property type="nucleotide sequence ID" value="NZ_CAAAIU010000007.1"/>
</dbReference>
<dbReference type="GO" id="GO:0005886">
    <property type="term" value="C:plasma membrane"/>
    <property type="evidence" value="ECO:0007669"/>
    <property type="project" value="UniProtKB-SubCell"/>
</dbReference>
<keyword evidence="4 14" id="KW-1003">Cell membrane</keyword>
<evidence type="ECO:0000256" key="12">
    <source>
        <dbReference type="ARBA" id="ARBA00023186"/>
    </source>
</evidence>
<comment type="caution">
    <text evidence="14">Lacks conserved residue(s) required for the propagation of feature annotation.</text>
</comment>
<evidence type="ECO:0000313" key="17">
    <source>
        <dbReference type="Proteomes" id="UP000054736"/>
    </source>
</evidence>
<keyword evidence="13 14" id="KW-0676">Redox-active center</keyword>
<evidence type="ECO:0000256" key="2">
    <source>
        <dbReference type="ARBA" id="ARBA00008823"/>
    </source>
</evidence>
<dbReference type="PANTHER" id="PTHR36570:SF3">
    <property type="entry name" value="DISULFIDE BOND FORMATION PROTEIN B"/>
    <property type="match status" value="1"/>
</dbReference>
<keyword evidence="5" id="KW-0997">Cell inner membrane</keyword>
<reference evidence="16 17" key="1">
    <citation type="submission" date="2015-11" db="EMBL/GenBank/DDBJ databases">
        <title>Genomic analysis of 38 Legionella species identifies large and diverse effector repertoires.</title>
        <authorList>
            <person name="Burstein D."/>
            <person name="Amaro F."/>
            <person name="Zusman T."/>
            <person name="Lifshitz Z."/>
            <person name="Cohen O."/>
            <person name="Gilbert J.A."/>
            <person name="Pupko T."/>
            <person name="Shuman H.A."/>
            <person name="Segal G."/>
        </authorList>
    </citation>
    <scope>NUCLEOTIDE SEQUENCE [LARGE SCALE GENOMIC DNA]</scope>
    <source>
        <strain evidence="16 17">ATCC 700990</strain>
    </source>
</reference>
<comment type="function">
    <text evidence="14">Required for disulfide bond formation in some periplasmic proteins. Acts by oxidizing the DsbA protein.</text>
</comment>
<dbReference type="Pfam" id="PF02600">
    <property type="entry name" value="DsbB"/>
    <property type="match status" value="1"/>
</dbReference>
<dbReference type="InterPro" id="IPR023380">
    <property type="entry name" value="DsbB-like_sf"/>
</dbReference>
<dbReference type="OrthoDB" id="3711263at2"/>
<dbReference type="Proteomes" id="UP000054736">
    <property type="component" value="Unassembled WGS sequence"/>
</dbReference>
<comment type="subcellular location">
    <subcellularLocation>
        <location evidence="1">Cell inner membrane</location>
        <topology evidence="1">Multi-pass membrane protein</topology>
    </subcellularLocation>
    <subcellularLocation>
        <location evidence="14">Cell membrane</location>
        <topology evidence="14">Multi-pass membrane protein</topology>
    </subcellularLocation>
</comment>
<proteinExistence type="inferred from homology"/>
<keyword evidence="6 14" id="KW-0812">Transmembrane</keyword>
<dbReference type="GO" id="GO:0015035">
    <property type="term" value="F:protein-disulfide reductase activity"/>
    <property type="evidence" value="ECO:0007669"/>
    <property type="project" value="UniProtKB-UniRule"/>
</dbReference>
<accession>A0A0W0SVZ7</accession>
<feature type="disulfide bond" description="Redox-active" evidence="14">
    <location>
        <begin position="36"/>
        <end position="39"/>
    </location>
</feature>
<organism evidence="16 17">
    <name type="scientific">Legionella drozanskii LLAP-1</name>
    <dbReference type="NCBI Taxonomy" id="1212489"/>
    <lineage>
        <taxon>Bacteria</taxon>
        <taxon>Pseudomonadati</taxon>
        <taxon>Pseudomonadota</taxon>
        <taxon>Gammaproteobacteria</taxon>
        <taxon>Legionellales</taxon>
        <taxon>Legionellaceae</taxon>
        <taxon>Legionella</taxon>
    </lineage>
</organism>
<evidence type="ECO:0000256" key="5">
    <source>
        <dbReference type="ARBA" id="ARBA00022519"/>
    </source>
</evidence>
<keyword evidence="10 14" id="KW-0472">Membrane</keyword>
<dbReference type="GO" id="GO:0009055">
    <property type="term" value="F:electron transfer activity"/>
    <property type="evidence" value="ECO:0007669"/>
    <property type="project" value="UniProtKB-UniRule"/>
</dbReference>
<feature type="transmembrane region" description="Helical" evidence="15">
    <location>
        <begin position="141"/>
        <end position="161"/>
    </location>
</feature>